<feature type="non-terminal residue" evidence="1">
    <location>
        <position position="1"/>
    </location>
</feature>
<dbReference type="Gene3D" id="3.40.50.150">
    <property type="entry name" value="Vaccinia Virus protein VP39"/>
    <property type="match status" value="1"/>
</dbReference>
<evidence type="ECO:0000313" key="2">
    <source>
        <dbReference type="Proteomes" id="UP000230970"/>
    </source>
</evidence>
<dbReference type="Proteomes" id="UP000230970">
    <property type="component" value="Unassembled WGS sequence"/>
</dbReference>
<evidence type="ECO:0000313" key="1">
    <source>
        <dbReference type="EMBL" id="PIZ42638.1"/>
    </source>
</evidence>
<dbReference type="InterPro" id="IPR029063">
    <property type="entry name" value="SAM-dependent_MTases_sf"/>
</dbReference>
<comment type="caution">
    <text evidence="1">The sequence shown here is derived from an EMBL/GenBank/DDBJ whole genome shotgun (WGS) entry which is preliminary data.</text>
</comment>
<dbReference type="Pfam" id="PF13489">
    <property type="entry name" value="Methyltransf_23"/>
    <property type="match status" value="1"/>
</dbReference>
<evidence type="ECO:0008006" key="3">
    <source>
        <dbReference type="Google" id="ProtNLM"/>
    </source>
</evidence>
<organism evidence="1 2">
    <name type="scientific">candidate division WWE3 bacterium CG_4_10_14_0_2_um_filter_42_8</name>
    <dbReference type="NCBI Taxonomy" id="1975074"/>
    <lineage>
        <taxon>Bacteria</taxon>
        <taxon>Katanobacteria</taxon>
    </lineage>
</organism>
<dbReference type="SUPFAM" id="SSF53335">
    <property type="entry name" value="S-adenosyl-L-methionine-dependent methyltransferases"/>
    <property type="match status" value="1"/>
</dbReference>
<gene>
    <name evidence="1" type="ORF">COY34_02490</name>
</gene>
<protein>
    <recommendedName>
        <fullName evidence="3">Class I SAM-dependent methyltransferase</fullName>
    </recommendedName>
</protein>
<dbReference type="PANTHER" id="PTHR43861:SF6">
    <property type="entry name" value="METHYLTRANSFERASE TYPE 11"/>
    <property type="match status" value="1"/>
</dbReference>
<dbReference type="PANTHER" id="PTHR43861">
    <property type="entry name" value="TRANS-ACONITATE 2-METHYLTRANSFERASE-RELATED"/>
    <property type="match status" value="1"/>
</dbReference>
<dbReference type="CDD" id="cd02440">
    <property type="entry name" value="AdoMet_MTases"/>
    <property type="match status" value="1"/>
</dbReference>
<reference evidence="2" key="1">
    <citation type="submission" date="2017-09" db="EMBL/GenBank/DDBJ databases">
        <title>Depth-based differentiation of microbial function through sediment-hosted aquifers and enrichment of novel symbionts in the deep terrestrial subsurface.</title>
        <authorList>
            <person name="Probst A.J."/>
            <person name="Ladd B."/>
            <person name="Jarett J.K."/>
            <person name="Geller-Mcgrath D.E."/>
            <person name="Sieber C.M.K."/>
            <person name="Emerson J.B."/>
            <person name="Anantharaman K."/>
            <person name="Thomas B.C."/>
            <person name="Malmstrom R."/>
            <person name="Stieglmeier M."/>
            <person name="Klingl A."/>
            <person name="Woyke T."/>
            <person name="Ryan C.M."/>
            <person name="Banfield J.F."/>
        </authorList>
    </citation>
    <scope>NUCLEOTIDE SEQUENCE [LARGE SCALE GENOMIC DNA]</scope>
</reference>
<accession>A0A2M7TCJ9</accession>
<dbReference type="EMBL" id="PFNJ01000060">
    <property type="protein sequence ID" value="PIZ42638.1"/>
    <property type="molecule type" value="Genomic_DNA"/>
</dbReference>
<proteinExistence type="predicted"/>
<sequence length="257" mass="29847">NPPSQPELEKIYNQAYFLQFQRPYVQKDAQKKFNFVKKIARLESQTQLLDFGCGIGDFLKIAKNYGLTPFGFEFSSYAADFVRRCHQISVISSTKLAPNLFPPHSFDIITCFDVLEHIPNFEQVLDLFRLWLAPQGSIFLTTPNIESLEAKILRSKWYGFSKIPQHVNYFSPASLNLVLKHNRLVAHEIKPWGFVRDFEFILQNLLKSEKNVWRDKLLDVIRFLGINRVNVYLPLVDMMVVAGKTLVRKKANVQFDS</sequence>
<name>A0A2M7TCJ9_UNCKA</name>
<dbReference type="AlphaFoldDB" id="A0A2M7TCJ9"/>